<organism evidence="8 9">
    <name type="scientific">Ornithinimicrobium ciconiae</name>
    <dbReference type="NCBI Taxonomy" id="2594265"/>
    <lineage>
        <taxon>Bacteria</taxon>
        <taxon>Bacillati</taxon>
        <taxon>Actinomycetota</taxon>
        <taxon>Actinomycetes</taxon>
        <taxon>Micrococcales</taxon>
        <taxon>Ornithinimicrobiaceae</taxon>
        <taxon>Ornithinimicrobium</taxon>
    </lineage>
</organism>
<evidence type="ECO:0000256" key="2">
    <source>
        <dbReference type="ARBA" id="ARBA00022722"/>
    </source>
</evidence>
<dbReference type="RefSeq" id="WP_143781800.1">
    <property type="nucleotide sequence ID" value="NZ_CP041616.1"/>
</dbReference>
<protein>
    <recommendedName>
        <fullName evidence="6 7">Ribonuclease P protein component</fullName>
        <shortName evidence="6">RNase P protein</shortName>
        <shortName evidence="6">RNaseP protein</shortName>
        <ecNumber evidence="6 7">3.1.26.5</ecNumber>
    </recommendedName>
    <alternativeName>
        <fullName evidence="6">Protein C5</fullName>
    </alternativeName>
</protein>
<evidence type="ECO:0000313" key="8">
    <source>
        <dbReference type="EMBL" id="QDO87142.1"/>
    </source>
</evidence>
<name>A0A516G6N8_9MICO</name>
<dbReference type="GO" id="GO:0042781">
    <property type="term" value="F:3'-tRNA processing endoribonuclease activity"/>
    <property type="evidence" value="ECO:0007669"/>
    <property type="project" value="TreeGrafter"/>
</dbReference>
<evidence type="ECO:0000256" key="6">
    <source>
        <dbReference type="HAMAP-Rule" id="MF_00227"/>
    </source>
</evidence>
<dbReference type="GO" id="GO:0004526">
    <property type="term" value="F:ribonuclease P activity"/>
    <property type="evidence" value="ECO:0007669"/>
    <property type="project" value="UniProtKB-UniRule"/>
</dbReference>
<keyword evidence="2 6" id="KW-0540">Nuclease</keyword>
<dbReference type="SUPFAM" id="SSF54211">
    <property type="entry name" value="Ribosomal protein S5 domain 2-like"/>
    <property type="match status" value="1"/>
</dbReference>
<keyword evidence="4 6" id="KW-0378">Hydrolase</keyword>
<dbReference type="PANTHER" id="PTHR33992">
    <property type="entry name" value="RIBONUCLEASE P PROTEIN COMPONENT"/>
    <property type="match status" value="1"/>
</dbReference>
<keyword evidence="9" id="KW-1185">Reference proteome</keyword>
<evidence type="ECO:0000313" key="9">
    <source>
        <dbReference type="Proteomes" id="UP000315395"/>
    </source>
</evidence>
<gene>
    <name evidence="6 8" type="primary">rnpA</name>
    <name evidence="8" type="ORF">FNH13_01375</name>
</gene>
<comment type="subunit">
    <text evidence="6">Consists of a catalytic RNA component (M1 or rnpB) and a protein subunit.</text>
</comment>
<evidence type="ECO:0000256" key="4">
    <source>
        <dbReference type="ARBA" id="ARBA00022801"/>
    </source>
</evidence>
<dbReference type="InterPro" id="IPR014721">
    <property type="entry name" value="Ribsml_uS5_D2-typ_fold_subgr"/>
</dbReference>
<dbReference type="GO" id="GO:0001682">
    <property type="term" value="P:tRNA 5'-leader removal"/>
    <property type="evidence" value="ECO:0007669"/>
    <property type="project" value="UniProtKB-UniRule"/>
</dbReference>
<evidence type="ECO:0000256" key="7">
    <source>
        <dbReference type="NCBIfam" id="TIGR00188"/>
    </source>
</evidence>
<dbReference type="InterPro" id="IPR020568">
    <property type="entry name" value="Ribosomal_Su5_D2-typ_SF"/>
</dbReference>
<dbReference type="EMBL" id="CP041616">
    <property type="protein sequence ID" value="QDO87142.1"/>
    <property type="molecule type" value="Genomic_DNA"/>
</dbReference>
<dbReference type="AlphaFoldDB" id="A0A516G6N8"/>
<dbReference type="Gene3D" id="3.30.230.10">
    <property type="match status" value="1"/>
</dbReference>
<keyword evidence="3 6" id="KW-0255">Endonuclease</keyword>
<evidence type="ECO:0000256" key="3">
    <source>
        <dbReference type="ARBA" id="ARBA00022759"/>
    </source>
</evidence>
<evidence type="ECO:0000256" key="5">
    <source>
        <dbReference type="ARBA" id="ARBA00022884"/>
    </source>
</evidence>
<accession>A0A516G6N8</accession>
<dbReference type="KEGG" id="orz:FNH13_01375"/>
<dbReference type="HAMAP" id="MF_00227">
    <property type="entry name" value="RNase_P"/>
    <property type="match status" value="1"/>
</dbReference>
<comment type="catalytic activity">
    <reaction evidence="6">
        <text>Endonucleolytic cleavage of RNA, removing 5'-extranucleotides from tRNA precursor.</text>
        <dbReference type="EC" id="3.1.26.5"/>
    </reaction>
</comment>
<dbReference type="Pfam" id="PF00825">
    <property type="entry name" value="Ribonuclease_P"/>
    <property type="match status" value="1"/>
</dbReference>
<evidence type="ECO:0000256" key="1">
    <source>
        <dbReference type="ARBA" id="ARBA00022694"/>
    </source>
</evidence>
<dbReference type="InterPro" id="IPR000100">
    <property type="entry name" value="RNase_P"/>
</dbReference>
<dbReference type="PANTHER" id="PTHR33992:SF1">
    <property type="entry name" value="RIBONUCLEASE P PROTEIN COMPONENT"/>
    <property type="match status" value="1"/>
</dbReference>
<sequence>MLPRRHRLTRPREFTAVLRGGESTTRRRRAGTPLLVVHCATTTDPTRGPRVGFVVSRAVGNSVVRHRVTRRLRHLVADRIGDLPPEADLVVRANAAAATASSAQLGHALDQALERACQVAR</sequence>
<dbReference type="OrthoDB" id="196964at2"/>
<dbReference type="GO" id="GO:0030677">
    <property type="term" value="C:ribonuclease P complex"/>
    <property type="evidence" value="ECO:0007669"/>
    <property type="project" value="TreeGrafter"/>
</dbReference>
<dbReference type="EC" id="3.1.26.5" evidence="6 7"/>
<keyword evidence="5 6" id="KW-0694">RNA-binding</keyword>
<dbReference type="NCBIfam" id="TIGR00188">
    <property type="entry name" value="rnpA"/>
    <property type="match status" value="1"/>
</dbReference>
<comment type="function">
    <text evidence="6">RNaseP catalyzes the removal of the 5'-leader sequence from pre-tRNA to produce the mature 5'-terminus. It can also cleave other RNA substrates such as 4.5S RNA. The protein component plays an auxiliary but essential role in vivo by binding to the 5'-leader sequence and broadening the substrate specificity of the ribozyme.</text>
</comment>
<reference evidence="8 9" key="1">
    <citation type="submission" date="2019-07" db="EMBL/GenBank/DDBJ databases">
        <title>complete genome sequencing of Ornithinimicrobium sp. H23M54.</title>
        <authorList>
            <person name="Bae J.-W."/>
            <person name="Lee S.-Y."/>
        </authorList>
    </citation>
    <scope>NUCLEOTIDE SEQUENCE [LARGE SCALE GENOMIC DNA]</scope>
    <source>
        <strain evidence="8 9">H23M54</strain>
    </source>
</reference>
<proteinExistence type="inferred from homology"/>
<dbReference type="GO" id="GO:0000049">
    <property type="term" value="F:tRNA binding"/>
    <property type="evidence" value="ECO:0007669"/>
    <property type="project" value="UniProtKB-UniRule"/>
</dbReference>
<keyword evidence="1 6" id="KW-0819">tRNA processing</keyword>
<dbReference type="Proteomes" id="UP000315395">
    <property type="component" value="Chromosome"/>
</dbReference>
<comment type="similarity">
    <text evidence="6">Belongs to the RnpA family.</text>
</comment>